<keyword evidence="1" id="KW-0472">Membrane</keyword>
<accession>A0ABW7H468</accession>
<reference evidence="2 3" key="1">
    <citation type="submission" date="2024-08" db="EMBL/GenBank/DDBJ databases">
        <authorList>
            <person name="Lu H."/>
        </authorList>
    </citation>
    <scope>NUCLEOTIDE SEQUENCE [LARGE SCALE GENOMIC DNA]</scope>
    <source>
        <strain evidence="2 3">BYS87W</strain>
    </source>
</reference>
<evidence type="ECO:0000256" key="1">
    <source>
        <dbReference type="SAM" id="Phobius"/>
    </source>
</evidence>
<comment type="caution">
    <text evidence="2">The sequence shown here is derived from an EMBL/GenBank/DDBJ whole genome shotgun (WGS) entry which is preliminary data.</text>
</comment>
<dbReference type="NCBIfam" id="TIGR02532">
    <property type="entry name" value="IV_pilin_GFxxxE"/>
    <property type="match status" value="1"/>
</dbReference>
<feature type="transmembrane region" description="Helical" evidence="1">
    <location>
        <begin position="27"/>
        <end position="48"/>
    </location>
</feature>
<organism evidence="2 3">
    <name type="scientific">Pelomonas baiyunensis</name>
    <dbReference type="NCBI Taxonomy" id="3299026"/>
    <lineage>
        <taxon>Bacteria</taxon>
        <taxon>Pseudomonadati</taxon>
        <taxon>Pseudomonadota</taxon>
        <taxon>Betaproteobacteria</taxon>
        <taxon>Burkholderiales</taxon>
        <taxon>Sphaerotilaceae</taxon>
        <taxon>Roseateles</taxon>
    </lineage>
</organism>
<keyword evidence="1" id="KW-0812">Transmembrane</keyword>
<dbReference type="SUPFAM" id="SSF54523">
    <property type="entry name" value="Pili subunits"/>
    <property type="match status" value="1"/>
</dbReference>
<name>A0ABW7H468_9BURK</name>
<sequence length="148" mass="15981">MTQPAGRPWVATRALGRSLPQRRQHRGFTLLEMLVVLALMALAFGIALPRASNWLDAVQERGWRADLRAHLEALPVRAFLSGDELRLDAAQLLAAVPGAPDGVELRLPQPLVYAAGGAAGGGRVEVWRRGARDVWVIEPVTGKVHEGG</sequence>
<dbReference type="Proteomes" id="UP001606303">
    <property type="component" value="Unassembled WGS sequence"/>
</dbReference>
<proteinExistence type="predicted"/>
<dbReference type="Pfam" id="PF07963">
    <property type="entry name" value="N_methyl"/>
    <property type="match status" value="1"/>
</dbReference>
<keyword evidence="1" id="KW-1133">Transmembrane helix</keyword>
<dbReference type="EMBL" id="JBIGIB010000006">
    <property type="protein sequence ID" value="MFG6468690.1"/>
    <property type="molecule type" value="Genomic_DNA"/>
</dbReference>
<gene>
    <name evidence="2" type="ORF">ACG01O_18855</name>
</gene>
<dbReference type="InterPro" id="IPR012902">
    <property type="entry name" value="N_methyl_site"/>
</dbReference>
<dbReference type="PROSITE" id="PS00409">
    <property type="entry name" value="PROKAR_NTER_METHYL"/>
    <property type="match status" value="1"/>
</dbReference>
<evidence type="ECO:0000313" key="3">
    <source>
        <dbReference type="Proteomes" id="UP001606303"/>
    </source>
</evidence>
<keyword evidence="3" id="KW-1185">Reference proteome</keyword>
<dbReference type="RefSeq" id="WP_394386951.1">
    <property type="nucleotide sequence ID" value="NZ_JBIGIB010000006.1"/>
</dbReference>
<evidence type="ECO:0000313" key="2">
    <source>
        <dbReference type="EMBL" id="MFG6468690.1"/>
    </source>
</evidence>
<dbReference type="InterPro" id="IPR045584">
    <property type="entry name" value="Pilin-like"/>
</dbReference>
<protein>
    <submittedName>
        <fullName evidence="2">Type II secretion system protein</fullName>
    </submittedName>
</protein>